<reference evidence="3" key="1">
    <citation type="journal article" date="2022" name="Int. J. Mol. Sci.">
        <title>Draft Genome of Tanacetum Coccineum: Genomic Comparison of Closely Related Tanacetum-Family Plants.</title>
        <authorList>
            <person name="Yamashiro T."/>
            <person name="Shiraishi A."/>
            <person name="Nakayama K."/>
            <person name="Satake H."/>
        </authorList>
    </citation>
    <scope>NUCLEOTIDE SEQUENCE</scope>
</reference>
<accession>A0ABQ4XFK1</accession>
<feature type="domain" description="Ty3 transposon capsid-like protein" evidence="2">
    <location>
        <begin position="92"/>
        <end position="172"/>
    </location>
</feature>
<sequence>MARMERCLDSLETSYTLVMRDSERLEREIMPPKTLEQKAVKRTMQKRVAKAIAEYEKNRTNPENDGGSKGNVRDAGGVITPPSNVKTMMTIEYCSATKIQKMEQELWTLTVKGDDIEGYNNHFHELGLMYPNLVTPEKKKIECYIRGLLERVKANVTLSKPASLHDAINMAHGLIE</sequence>
<gene>
    <name evidence="3" type="ORF">Tco_0678161</name>
</gene>
<comment type="caution">
    <text evidence="3">The sequence shown here is derived from an EMBL/GenBank/DDBJ whole genome shotgun (WGS) entry which is preliminary data.</text>
</comment>
<dbReference type="Proteomes" id="UP001151760">
    <property type="component" value="Unassembled WGS sequence"/>
</dbReference>
<keyword evidence="4" id="KW-1185">Reference proteome</keyword>
<protein>
    <recommendedName>
        <fullName evidence="2">Ty3 transposon capsid-like protein domain-containing protein</fullName>
    </recommendedName>
</protein>
<feature type="region of interest" description="Disordered" evidence="1">
    <location>
        <begin position="55"/>
        <end position="81"/>
    </location>
</feature>
<proteinExistence type="predicted"/>
<evidence type="ECO:0000313" key="3">
    <source>
        <dbReference type="EMBL" id="GJS63597.1"/>
    </source>
</evidence>
<evidence type="ECO:0000256" key="1">
    <source>
        <dbReference type="SAM" id="MobiDB-lite"/>
    </source>
</evidence>
<evidence type="ECO:0000259" key="2">
    <source>
        <dbReference type="Pfam" id="PF19259"/>
    </source>
</evidence>
<evidence type="ECO:0000313" key="4">
    <source>
        <dbReference type="Proteomes" id="UP001151760"/>
    </source>
</evidence>
<reference evidence="3" key="2">
    <citation type="submission" date="2022-01" db="EMBL/GenBank/DDBJ databases">
        <authorList>
            <person name="Yamashiro T."/>
            <person name="Shiraishi A."/>
            <person name="Satake H."/>
            <person name="Nakayama K."/>
        </authorList>
    </citation>
    <scope>NUCLEOTIDE SEQUENCE</scope>
</reference>
<dbReference type="EMBL" id="BQNB010009443">
    <property type="protein sequence ID" value="GJS63597.1"/>
    <property type="molecule type" value="Genomic_DNA"/>
</dbReference>
<dbReference type="Pfam" id="PF19259">
    <property type="entry name" value="Ty3_capsid"/>
    <property type="match status" value="1"/>
</dbReference>
<dbReference type="InterPro" id="IPR045358">
    <property type="entry name" value="Ty3_capsid"/>
</dbReference>
<organism evidence="3 4">
    <name type="scientific">Tanacetum coccineum</name>
    <dbReference type="NCBI Taxonomy" id="301880"/>
    <lineage>
        <taxon>Eukaryota</taxon>
        <taxon>Viridiplantae</taxon>
        <taxon>Streptophyta</taxon>
        <taxon>Embryophyta</taxon>
        <taxon>Tracheophyta</taxon>
        <taxon>Spermatophyta</taxon>
        <taxon>Magnoliopsida</taxon>
        <taxon>eudicotyledons</taxon>
        <taxon>Gunneridae</taxon>
        <taxon>Pentapetalae</taxon>
        <taxon>asterids</taxon>
        <taxon>campanulids</taxon>
        <taxon>Asterales</taxon>
        <taxon>Asteraceae</taxon>
        <taxon>Asteroideae</taxon>
        <taxon>Anthemideae</taxon>
        <taxon>Anthemidinae</taxon>
        <taxon>Tanacetum</taxon>
    </lineage>
</organism>
<name>A0ABQ4XFK1_9ASTR</name>